<dbReference type="Gene3D" id="1.25.40.10">
    <property type="entry name" value="Tetratricopeptide repeat domain"/>
    <property type="match status" value="1"/>
</dbReference>
<reference evidence="1 2" key="1">
    <citation type="submission" date="2020-04" db="EMBL/GenBank/DDBJ databases">
        <title>Collinsella sp. KGMB02528 nov., an anaerobic actinobacterium isolated from human feces.</title>
        <authorList>
            <person name="Han K.-I."/>
            <person name="Eom M.K."/>
            <person name="Kim J.-S."/>
            <person name="Lee K.C."/>
            <person name="Suh M.K."/>
            <person name="Park S.-H."/>
            <person name="Lee J.H."/>
            <person name="Kang S.W."/>
            <person name="Park J.-E."/>
            <person name="Oh B.S."/>
            <person name="Yu S.Y."/>
            <person name="Choi S.-H."/>
            <person name="Lee D.H."/>
            <person name="Yoon H."/>
            <person name="Kim B.-Y."/>
            <person name="Lee J.H."/>
            <person name="Lee J.-S."/>
        </authorList>
    </citation>
    <scope>NUCLEOTIDE SEQUENCE [LARGE SCALE GENOMIC DNA]</scope>
    <source>
        <strain evidence="1 2">KGMB02528</strain>
    </source>
</reference>
<dbReference type="EMBL" id="JABBCP010000001">
    <property type="protein sequence ID" value="NMF54905.1"/>
    <property type="molecule type" value="Genomic_DNA"/>
</dbReference>
<organism evidence="1 2">
    <name type="scientific">Collinsella acetigenes</name>
    <dbReference type="NCBI Taxonomy" id="2713419"/>
    <lineage>
        <taxon>Bacteria</taxon>
        <taxon>Bacillati</taxon>
        <taxon>Actinomycetota</taxon>
        <taxon>Coriobacteriia</taxon>
        <taxon>Coriobacteriales</taxon>
        <taxon>Coriobacteriaceae</taxon>
        <taxon>Collinsella</taxon>
    </lineage>
</organism>
<dbReference type="RefSeq" id="WP_169276675.1">
    <property type="nucleotide sequence ID" value="NZ_JABBCP010000001.1"/>
</dbReference>
<name>A0A7X9YI70_9ACTN</name>
<evidence type="ECO:0008006" key="3">
    <source>
        <dbReference type="Google" id="ProtNLM"/>
    </source>
</evidence>
<protein>
    <recommendedName>
        <fullName evidence="3">Tetratricopeptide repeat protein</fullName>
    </recommendedName>
</protein>
<evidence type="ECO:0000313" key="1">
    <source>
        <dbReference type="EMBL" id="NMF54905.1"/>
    </source>
</evidence>
<evidence type="ECO:0000313" key="2">
    <source>
        <dbReference type="Proteomes" id="UP000546970"/>
    </source>
</evidence>
<sequence length="810" mass="90644">MQAARYKLGLLAGKKRFTHMPEQLDDETYGTISGAFGKDAQEACYVVRFVGRSQVEILGYVNMSGEVYRTCAPVRDAALPDAPDLVIRKSPDAESGSISVLDEHGRLRRISHFKGAVEGTMRENADEPTWNSKRSLRYGDFLASLYLRYCVFGAAGTGAISSGSPNAEHERFDIEMQALDEPVELFCGFASASLPDAIDALLYRIESNQNPCGLELYAKRLMSEVDLPCLRTCSVKTTLTLARIERTRSFFVNFDRSGLSRHEVETVLSVETVLNRLSRMLDRMGAGMAPTSMSPSEEDCSRIDRRIFDETTGQVAQLLEQLSEPNPWAMPGTIQCVPGGEWDVRTRFARLAEGINIITRLDYRFDADVSRGAMRVQFMQPPCAAMPRSFYDELAGGWAKYDEGEIRELRAELLSRVVLTLAAACFAAGLNIERCLVQVDPLFEDERPEERLPVCIYEFTRSAYMAKWREVAKRLDAKSFEGTPCLKALEDSIYAGEEAWPAVDQRKVAPANDTRMLPESLRPMLLADTAAELEVMEDSEDPHVKRVVELRELVHTDPAAAAKGFAKLVDELEAACALEELAATVPVESQFCENYLARLMLPLTEDDGDIRVLRVPDALYFAQYELCNLYTQAGDLEVLLPQARKLYDMAKSSMQAHFSLINVLAQLERFEEVVEVGKHAARLAHDRASIGYLFYRVAFAYWNLGDRQMALACYRLIPRGEEIEPTAQEEMRALMSEMDVSEPPSFEDAVATVERAGIALPPTEEVSNFIADLAVQLVDNGFFFLGTRCVYQMWHARGSDDLSVLSRSLQ</sequence>
<accession>A0A7X9YI70</accession>
<comment type="caution">
    <text evidence="1">The sequence shown here is derived from an EMBL/GenBank/DDBJ whole genome shotgun (WGS) entry which is preliminary data.</text>
</comment>
<gene>
    <name evidence="1" type="ORF">HF320_00960</name>
</gene>
<dbReference type="Proteomes" id="UP000546970">
    <property type="component" value="Unassembled WGS sequence"/>
</dbReference>
<dbReference type="AlphaFoldDB" id="A0A7X9YI70"/>
<dbReference type="SUPFAM" id="SSF48452">
    <property type="entry name" value="TPR-like"/>
    <property type="match status" value="1"/>
</dbReference>
<proteinExistence type="predicted"/>
<dbReference type="InterPro" id="IPR011990">
    <property type="entry name" value="TPR-like_helical_dom_sf"/>
</dbReference>
<keyword evidence="2" id="KW-1185">Reference proteome</keyword>